<dbReference type="SUPFAM" id="SSF55931">
    <property type="entry name" value="Glutamine synthetase/guanido kinase"/>
    <property type="match status" value="1"/>
</dbReference>
<dbReference type="InterPro" id="IPR014746">
    <property type="entry name" value="Gln_synth/guanido_kin_cat_dom"/>
</dbReference>
<feature type="domain" description="GS beta-grasp" evidence="7">
    <location>
        <begin position="24"/>
        <end position="116"/>
    </location>
</feature>
<dbReference type="PROSITE" id="PS51987">
    <property type="entry name" value="GS_CATALYTIC"/>
    <property type="match status" value="1"/>
</dbReference>
<dbReference type="PANTHER" id="PTHR43785">
    <property type="entry name" value="GAMMA-GLUTAMYLPUTRESCINE SYNTHETASE"/>
    <property type="match status" value="1"/>
</dbReference>
<dbReference type="RefSeq" id="WP_130512774.1">
    <property type="nucleotide sequence ID" value="NZ_SHKY01000001.1"/>
</dbReference>
<evidence type="ECO:0000256" key="3">
    <source>
        <dbReference type="ARBA" id="ARBA00022741"/>
    </source>
</evidence>
<feature type="domain" description="GS catalytic" evidence="8">
    <location>
        <begin position="123"/>
        <end position="459"/>
    </location>
</feature>
<organism evidence="9 10">
    <name type="scientific">Krasilnikovia cinnamomea</name>
    <dbReference type="NCBI Taxonomy" id="349313"/>
    <lineage>
        <taxon>Bacteria</taxon>
        <taxon>Bacillati</taxon>
        <taxon>Actinomycetota</taxon>
        <taxon>Actinomycetes</taxon>
        <taxon>Micromonosporales</taxon>
        <taxon>Micromonosporaceae</taxon>
        <taxon>Krasilnikovia</taxon>
    </lineage>
</organism>
<protein>
    <submittedName>
        <fullName evidence="9">L-glutamine synthetase</fullName>
    </submittedName>
</protein>
<dbReference type="InterPro" id="IPR036651">
    <property type="entry name" value="Gln_synt_N_sf"/>
</dbReference>
<dbReference type="GO" id="GO:0004356">
    <property type="term" value="F:glutamine synthetase activity"/>
    <property type="evidence" value="ECO:0007669"/>
    <property type="project" value="InterPro"/>
</dbReference>
<evidence type="ECO:0000259" key="7">
    <source>
        <dbReference type="PROSITE" id="PS51986"/>
    </source>
</evidence>
<evidence type="ECO:0000256" key="2">
    <source>
        <dbReference type="ARBA" id="ARBA00022598"/>
    </source>
</evidence>
<reference evidence="9 10" key="1">
    <citation type="submission" date="2019-02" db="EMBL/GenBank/DDBJ databases">
        <title>Sequencing the genomes of 1000 actinobacteria strains.</title>
        <authorList>
            <person name="Klenk H.-P."/>
        </authorList>
    </citation>
    <scope>NUCLEOTIDE SEQUENCE [LARGE SCALE GENOMIC DNA]</scope>
    <source>
        <strain evidence="9 10">DSM 45162</strain>
    </source>
</reference>
<evidence type="ECO:0000313" key="9">
    <source>
        <dbReference type="EMBL" id="RZU54420.1"/>
    </source>
</evidence>
<dbReference type="SMART" id="SM01230">
    <property type="entry name" value="Gln-synt_C"/>
    <property type="match status" value="1"/>
</dbReference>
<dbReference type="PROSITE" id="PS51986">
    <property type="entry name" value="GS_BETA_GRASP"/>
    <property type="match status" value="1"/>
</dbReference>
<comment type="caution">
    <text evidence="9">The sequence shown here is derived from an EMBL/GenBank/DDBJ whole genome shotgun (WGS) entry which is preliminary data.</text>
</comment>
<keyword evidence="10" id="KW-1185">Reference proteome</keyword>
<dbReference type="GO" id="GO:0005524">
    <property type="term" value="F:ATP binding"/>
    <property type="evidence" value="ECO:0007669"/>
    <property type="project" value="UniProtKB-KW"/>
</dbReference>
<dbReference type="AlphaFoldDB" id="A0A4Q7ZT79"/>
<sequence length="459" mass="48310">MFADRMGEGGATRAEELAGRLRLDGVHGVVLPYVDTAGVTRIKTVPVARLPRAARWGVGMSPVFDVFLSDDSITATDRLGGPDGDLRLVPDLDRLTVLAAQPGWAWAPVDRYTQAGQAWPGCQRGFLRAMTERADAAGLGFTMAIEVEWALGRAGTDEFVAACAGPAYGATRLVELSDYARDLLSALDAQGVEVEQLHPEYADAQFELSVAARDPVGAADDSLLVRQTIRAVSHRHGLRPSFAPSVLAGRVGNGGHVHLSATRDGRNLFTGGPGPHGLTAEAEACAAGILDLLPALLAIGAPSVASYLRLVPSHWAGVFACWGHETREAALRLITGNAGAEDSAANLEVKCVDLAASPYLLLGALIGAALDGRRRELRLPPPVTGDPARFAADDLAGRGIRRLPTSLDEAADAFAAAPPLREALGDLLADAVLAVRRAEAQRLRGASDEEVAAALRWIY</sequence>
<dbReference type="Gene3D" id="3.30.590.10">
    <property type="entry name" value="Glutamine synthetase/guanido kinase, catalytic domain"/>
    <property type="match status" value="1"/>
</dbReference>
<keyword evidence="4" id="KW-0067">ATP-binding</keyword>
<evidence type="ECO:0000256" key="6">
    <source>
        <dbReference type="RuleBase" id="RU000384"/>
    </source>
</evidence>
<dbReference type="GO" id="GO:0006542">
    <property type="term" value="P:glutamine biosynthetic process"/>
    <property type="evidence" value="ECO:0007669"/>
    <property type="project" value="InterPro"/>
</dbReference>
<dbReference type="Pfam" id="PF00120">
    <property type="entry name" value="Gln-synt_C"/>
    <property type="match status" value="1"/>
</dbReference>
<gene>
    <name evidence="9" type="ORF">EV385_6371</name>
</gene>
<keyword evidence="2" id="KW-0436">Ligase</keyword>
<evidence type="ECO:0000256" key="4">
    <source>
        <dbReference type="ARBA" id="ARBA00022840"/>
    </source>
</evidence>
<dbReference type="EMBL" id="SHKY01000001">
    <property type="protein sequence ID" value="RZU54420.1"/>
    <property type="molecule type" value="Genomic_DNA"/>
</dbReference>
<name>A0A4Q7ZT79_9ACTN</name>
<evidence type="ECO:0000313" key="10">
    <source>
        <dbReference type="Proteomes" id="UP000292564"/>
    </source>
</evidence>
<evidence type="ECO:0000256" key="5">
    <source>
        <dbReference type="PROSITE-ProRule" id="PRU01330"/>
    </source>
</evidence>
<dbReference type="InterPro" id="IPR008146">
    <property type="entry name" value="Gln_synth_cat_dom"/>
</dbReference>
<proteinExistence type="inferred from homology"/>
<evidence type="ECO:0000256" key="1">
    <source>
        <dbReference type="ARBA" id="ARBA00009897"/>
    </source>
</evidence>
<comment type="similarity">
    <text evidence="1 5 6">Belongs to the glutamine synthetase family.</text>
</comment>
<dbReference type="OrthoDB" id="3277468at2"/>
<accession>A0A4Q7ZT79</accession>
<dbReference type="Gene3D" id="3.10.20.70">
    <property type="entry name" value="Glutamine synthetase, N-terminal domain"/>
    <property type="match status" value="1"/>
</dbReference>
<dbReference type="Proteomes" id="UP000292564">
    <property type="component" value="Unassembled WGS sequence"/>
</dbReference>
<dbReference type="InterPro" id="IPR008147">
    <property type="entry name" value="Gln_synt_N"/>
</dbReference>
<evidence type="ECO:0000259" key="8">
    <source>
        <dbReference type="PROSITE" id="PS51987"/>
    </source>
</evidence>
<dbReference type="SUPFAM" id="SSF54368">
    <property type="entry name" value="Glutamine synthetase, N-terminal domain"/>
    <property type="match status" value="1"/>
</dbReference>
<keyword evidence="3" id="KW-0547">Nucleotide-binding</keyword>
<dbReference type="PANTHER" id="PTHR43785:SF12">
    <property type="entry name" value="TYPE-1 GLUTAMINE SYNTHETASE 2"/>
    <property type="match status" value="1"/>
</dbReference>